<protein>
    <submittedName>
        <fullName evidence="1">Uncharacterized protein</fullName>
    </submittedName>
</protein>
<dbReference type="InParanoid" id="H0EKD3"/>
<dbReference type="Proteomes" id="UP000005446">
    <property type="component" value="Unassembled WGS sequence"/>
</dbReference>
<dbReference type="EMBL" id="AGUE01000067">
    <property type="protein sequence ID" value="EHL01003.1"/>
    <property type="molecule type" value="Genomic_DNA"/>
</dbReference>
<evidence type="ECO:0000313" key="1">
    <source>
        <dbReference type="EMBL" id="EHL01003.1"/>
    </source>
</evidence>
<organism evidence="1 2">
    <name type="scientific">Glarea lozoyensis (strain ATCC 74030 / MF5533)</name>
    <dbReference type="NCBI Taxonomy" id="1104152"/>
    <lineage>
        <taxon>Eukaryota</taxon>
        <taxon>Fungi</taxon>
        <taxon>Dikarya</taxon>
        <taxon>Ascomycota</taxon>
        <taxon>Pezizomycotina</taxon>
        <taxon>Leotiomycetes</taxon>
        <taxon>Helotiales</taxon>
        <taxon>Helotiaceae</taxon>
        <taxon>Glarea</taxon>
    </lineage>
</organism>
<gene>
    <name evidence="1" type="ORF">M7I_3030</name>
</gene>
<dbReference type="AlphaFoldDB" id="H0EKD3"/>
<sequence>MRPFPVNIISPRDVPEFGSGIEGGVASSLPREITHQHESFVIAIKKIRRTPGLLA</sequence>
<proteinExistence type="predicted"/>
<dbReference type="HOGENOM" id="CLU_3032525_0_0_1"/>
<accession>H0EKD3</accession>
<comment type="caution">
    <text evidence="1">The sequence shown here is derived from an EMBL/GenBank/DDBJ whole genome shotgun (WGS) entry which is preliminary data.</text>
</comment>
<reference evidence="1 2" key="1">
    <citation type="journal article" date="2012" name="Eukaryot. Cell">
        <title>Genome sequence of the fungus Glarea lozoyensis: the first genome sequence of a species from the Helotiaceae family.</title>
        <authorList>
            <person name="Youssar L."/>
            <person name="Gruening B.A."/>
            <person name="Erxleben A."/>
            <person name="Guenther S."/>
            <person name="Huettel W."/>
        </authorList>
    </citation>
    <scope>NUCLEOTIDE SEQUENCE [LARGE SCALE GENOMIC DNA]</scope>
    <source>
        <strain evidence="2">ATCC 74030 / MF5533</strain>
    </source>
</reference>
<name>H0EKD3_GLAL7</name>
<keyword evidence="2" id="KW-1185">Reference proteome</keyword>
<evidence type="ECO:0000313" key="2">
    <source>
        <dbReference type="Proteomes" id="UP000005446"/>
    </source>
</evidence>